<protein>
    <recommendedName>
        <fullName evidence="3">Holin</fullName>
    </recommendedName>
</protein>
<reference evidence="2" key="1">
    <citation type="submission" date="2020-04" db="EMBL/GenBank/DDBJ databases">
        <authorList>
            <person name="Chiriac C."/>
            <person name="Salcher M."/>
            <person name="Ghai R."/>
            <person name="Kavagutti S V."/>
        </authorList>
    </citation>
    <scope>NUCLEOTIDE SEQUENCE</scope>
</reference>
<evidence type="ECO:0000313" key="2">
    <source>
        <dbReference type="EMBL" id="CAB4136082.1"/>
    </source>
</evidence>
<name>A0A6J5LQM8_9CAUD</name>
<proteinExistence type="predicted"/>
<accession>A0A6J5LQM8</accession>
<keyword evidence="1" id="KW-0472">Membrane</keyword>
<dbReference type="EMBL" id="LR796307">
    <property type="protein sequence ID" value="CAB4136082.1"/>
    <property type="molecule type" value="Genomic_DNA"/>
</dbReference>
<evidence type="ECO:0000256" key="1">
    <source>
        <dbReference type="SAM" id="Phobius"/>
    </source>
</evidence>
<keyword evidence="1" id="KW-0812">Transmembrane</keyword>
<feature type="transmembrane region" description="Helical" evidence="1">
    <location>
        <begin position="34"/>
        <end position="55"/>
    </location>
</feature>
<gene>
    <name evidence="2" type="ORF">UFOVP300_38</name>
</gene>
<evidence type="ECO:0008006" key="3">
    <source>
        <dbReference type="Google" id="ProtNLM"/>
    </source>
</evidence>
<keyword evidence="1" id="KW-1133">Transmembrane helix</keyword>
<sequence>MSLENFKTAATGLIGSTTSIGAAAYSLLPHLEAGMRLASVTVGLVVGLATLIKVLRDLKK</sequence>
<organism evidence="2">
    <name type="scientific">uncultured Caudovirales phage</name>
    <dbReference type="NCBI Taxonomy" id="2100421"/>
    <lineage>
        <taxon>Viruses</taxon>
        <taxon>Duplodnaviria</taxon>
        <taxon>Heunggongvirae</taxon>
        <taxon>Uroviricota</taxon>
        <taxon>Caudoviricetes</taxon>
        <taxon>Peduoviridae</taxon>
        <taxon>Maltschvirus</taxon>
        <taxon>Maltschvirus maltsch</taxon>
    </lineage>
</organism>